<gene>
    <name evidence="1" type="ORF">EgrG_000942700</name>
</gene>
<sequence length="93" mass="10007">MCNTTIPTTCPTAVSTGVLDTAQSATHYQQNMERMMQTNVVVNSIDVATHLVGNGQVRYITPIFSVGASADVINLLHLAIYTENVSPKICMGH</sequence>
<accession>A0A068WXW4</accession>
<protein>
    <submittedName>
        <fullName evidence="1">Uncharacterized protein</fullName>
    </submittedName>
</protein>
<evidence type="ECO:0000313" key="1">
    <source>
        <dbReference type="EMBL" id="CDS24987.1"/>
    </source>
</evidence>
<proteinExistence type="predicted"/>
<dbReference type="AlphaFoldDB" id="A0A068WXW4"/>
<name>A0A068WXW4_ECHGR</name>
<dbReference type="EMBL" id="LK028673">
    <property type="protein sequence ID" value="CDS24987.1"/>
    <property type="molecule type" value="Genomic_DNA"/>
</dbReference>
<reference evidence="1" key="2">
    <citation type="submission" date="2014-06" db="EMBL/GenBank/DDBJ databases">
        <authorList>
            <person name="Aslett M."/>
        </authorList>
    </citation>
    <scope>NUCLEOTIDE SEQUENCE</scope>
</reference>
<reference evidence="1" key="1">
    <citation type="journal article" date="2013" name="Nature">
        <title>The genomes of four tapeworm species reveal adaptations to parasitism.</title>
        <authorList>
            <person name="Tsai I.J."/>
            <person name="Zarowiecki M."/>
            <person name="Holroyd N."/>
            <person name="Garciarrubio A."/>
            <person name="Sanchez-Flores A."/>
            <person name="Brooks K.L."/>
            <person name="Tracey A."/>
            <person name="Bobes R.J."/>
            <person name="Fragoso G."/>
            <person name="Sciutto E."/>
            <person name="Aslett M."/>
            <person name="Beasley H."/>
            <person name="Bennett H.M."/>
            <person name="Cai J."/>
            <person name="Camicia F."/>
            <person name="Clark R."/>
            <person name="Cucher M."/>
            <person name="De Silva N."/>
            <person name="Day T.A."/>
            <person name="Deplazes P."/>
            <person name="Estrada K."/>
            <person name="Fernandez C."/>
            <person name="Holland P.W."/>
            <person name="Hou J."/>
            <person name="Hu S."/>
            <person name="Huckvale T."/>
            <person name="Hung S.S."/>
            <person name="Kamenetzky L."/>
            <person name="Keane J.A."/>
            <person name="Kiss F."/>
            <person name="Koziol U."/>
            <person name="Lambert O."/>
            <person name="Liu K."/>
            <person name="Luo X."/>
            <person name="Luo Y."/>
            <person name="Macchiaroli N."/>
            <person name="Nichol S."/>
            <person name="Paps J."/>
            <person name="Parkinson J."/>
            <person name="Pouchkina-Stantcheva N."/>
            <person name="Riddiford N."/>
            <person name="Rosenzvit M."/>
            <person name="Salinas G."/>
            <person name="Wasmuth J.D."/>
            <person name="Zamanian M."/>
            <person name="Zheng Y."/>
            <person name="Cai X."/>
            <person name="Soberon X."/>
            <person name="Olson P.D."/>
            <person name="Laclette J.P."/>
            <person name="Brehm K."/>
            <person name="Berriman M."/>
            <person name="Garciarrubio A."/>
            <person name="Bobes R.J."/>
            <person name="Fragoso G."/>
            <person name="Sanchez-Flores A."/>
            <person name="Estrada K."/>
            <person name="Cevallos M.A."/>
            <person name="Morett E."/>
            <person name="Gonzalez V."/>
            <person name="Portillo T."/>
            <person name="Ochoa-Leyva A."/>
            <person name="Jose M.V."/>
            <person name="Sciutto E."/>
            <person name="Landa A."/>
            <person name="Jimenez L."/>
            <person name="Valdes V."/>
            <person name="Carrero J.C."/>
            <person name="Larralde C."/>
            <person name="Morales-Montor J."/>
            <person name="Limon-Lason J."/>
            <person name="Soberon X."/>
            <person name="Laclette J.P."/>
        </authorList>
    </citation>
    <scope>NUCLEOTIDE SEQUENCE [LARGE SCALE GENOMIC DNA]</scope>
</reference>
<organism evidence="1">
    <name type="scientific">Echinococcus granulosus</name>
    <name type="common">Hydatid tapeworm</name>
    <dbReference type="NCBI Taxonomy" id="6210"/>
    <lineage>
        <taxon>Eukaryota</taxon>
        <taxon>Metazoa</taxon>
        <taxon>Spiralia</taxon>
        <taxon>Lophotrochozoa</taxon>
        <taxon>Platyhelminthes</taxon>
        <taxon>Cestoda</taxon>
        <taxon>Eucestoda</taxon>
        <taxon>Cyclophyllidea</taxon>
        <taxon>Taeniidae</taxon>
        <taxon>Echinococcus</taxon>
        <taxon>Echinococcus granulosus group</taxon>
    </lineage>
</organism>